<sequence length="643" mass="69510">MSSWRDSLTFLVAALALLLHSLAPPSSFSALAPLLLFLLGLAVGSLTSWRWGTTILFDRLRLDQLATLAERLAESEDARSSRLEAEALRSLLAKAEEERVAWRARAGELTTLLVKLKRPAADDADAAHDEESFSADTPLVRRRVCFMGQHPRAHSMVMPREGMGYFSNSASNLQLLDVEHAPLADAPGGGEGGEAKGRWRDEQIKAVRTLSAPAWSAGSFSARLAEGGWKAELAVRTETGASPPSASDAEAESPVEHFSLKAGIQLIKATADEVEIEVPMDKCVHCAHKAETLVRLEWERTPSTFLLLKKPGHTEITTALRQIARFLTLRGGEHRAAAPLHPLHLIVEPSVFEELRGDDLPLRTWRASKDSSPDVPAESLVAVEELSELVDLVIALGGDGTLLWASGLFPAAMPPVISFSMGSLGFLTPFPFELHANTLDRLFETGCNLTVRVRLSCSIIRAEGNAELAAADGEWVGPADGTSASWLALNEVVIDRGTSTFLGVLDIYCDDIYITTAQADGIIIATPTGSTAYSLAAGGALTMPSIPGIMLTPICPHSLSFRPTVFPDSVVLKVALPKLSRQSTAQVCFDGKNPQKLYPGDQVVVTTSVWPLAAVCAVDQHVDWFNSVKQKLLWNERVRQKTT</sequence>
<evidence type="ECO:0000256" key="3">
    <source>
        <dbReference type="ARBA" id="ARBA00022741"/>
    </source>
</evidence>
<dbReference type="Pfam" id="PF01513">
    <property type="entry name" value="NAD_kinase"/>
    <property type="match status" value="1"/>
</dbReference>
<gene>
    <name evidence="9" type="ORF">AB1Y20_010263</name>
</gene>
<dbReference type="AlphaFoldDB" id="A0AB34K7G9"/>
<keyword evidence="3" id="KW-0547">Nucleotide-binding</keyword>
<dbReference type="InterPro" id="IPR017437">
    <property type="entry name" value="ATP-NAD_kinase_PpnK-typ_C"/>
</dbReference>
<evidence type="ECO:0008006" key="11">
    <source>
        <dbReference type="Google" id="ProtNLM"/>
    </source>
</evidence>
<name>A0AB34K7G9_PRYPA</name>
<keyword evidence="7" id="KW-0520">NAD</keyword>
<evidence type="ECO:0000256" key="5">
    <source>
        <dbReference type="ARBA" id="ARBA00022840"/>
    </source>
</evidence>
<dbReference type="Gene3D" id="2.60.200.30">
    <property type="entry name" value="Probable inorganic polyphosphate/atp-NAD kinase, domain 2"/>
    <property type="match status" value="1"/>
</dbReference>
<comment type="caution">
    <text evidence="9">The sequence shown here is derived from an EMBL/GenBank/DDBJ whole genome shotgun (WGS) entry which is preliminary data.</text>
</comment>
<keyword evidence="8" id="KW-0175">Coiled coil</keyword>
<dbReference type="GO" id="GO:0006741">
    <property type="term" value="P:NADP+ biosynthetic process"/>
    <property type="evidence" value="ECO:0007669"/>
    <property type="project" value="InterPro"/>
</dbReference>
<evidence type="ECO:0000256" key="1">
    <source>
        <dbReference type="ARBA" id="ARBA00010995"/>
    </source>
</evidence>
<protein>
    <recommendedName>
        <fullName evidence="11">NAD(+) kinase</fullName>
    </recommendedName>
</protein>
<evidence type="ECO:0000313" key="9">
    <source>
        <dbReference type="EMBL" id="KAL1528941.1"/>
    </source>
</evidence>
<proteinExistence type="inferred from homology"/>
<keyword evidence="4" id="KW-0418">Kinase</keyword>
<evidence type="ECO:0000256" key="7">
    <source>
        <dbReference type="ARBA" id="ARBA00023027"/>
    </source>
</evidence>
<keyword evidence="6" id="KW-0521">NADP</keyword>
<keyword evidence="2" id="KW-0808">Transferase</keyword>
<dbReference type="InterPro" id="IPR016064">
    <property type="entry name" value="NAD/diacylglycerol_kinase_sf"/>
</dbReference>
<dbReference type="GO" id="GO:0005524">
    <property type="term" value="F:ATP binding"/>
    <property type="evidence" value="ECO:0007669"/>
    <property type="project" value="UniProtKB-KW"/>
</dbReference>
<reference evidence="9 10" key="1">
    <citation type="journal article" date="2024" name="Science">
        <title>Giant polyketide synthase enzymes in the biosynthesis of giant marine polyether toxins.</title>
        <authorList>
            <person name="Fallon T.R."/>
            <person name="Shende V.V."/>
            <person name="Wierzbicki I.H."/>
            <person name="Pendleton A.L."/>
            <person name="Watervoot N.F."/>
            <person name="Auber R.P."/>
            <person name="Gonzalez D.J."/>
            <person name="Wisecaver J.H."/>
            <person name="Moore B.S."/>
        </authorList>
    </citation>
    <scope>NUCLEOTIDE SEQUENCE [LARGE SCALE GENOMIC DNA]</scope>
    <source>
        <strain evidence="9 10">12B1</strain>
    </source>
</reference>
<dbReference type="PANTHER" id="PTHR20275">
    <property type="entry name" value="NAD KINASE"/>
    <property type="match status" value="1"/>
</dbReference>
<dbReference type="Pfam" id="PF20143">
    <property type="entry name" value="NAD_kinase_C"/>
    <property type="match status" value="1"/>
</dbReference>
<evidence type="ECO:0000256" key="8">
    <source>
        <dbReference type="SAM" id="Coils"/>
    </source>
</evidence>
<evidence type="ECO:0000256" key="4">
    <source>
        <dbReference type="ARBA" id="ARBA00022777"/>
    </source>
</evidence>
<dbReference type="GO" id="GO:0019674">
    <property type="term" value="P:NAD+ metabolic process"/>
    <property type="evidence" value="ECO:0007669"/>
    <property type="project" value="InterPro"/>
</dbReference>
<dbReference type="GO" id="GO:0003951">
    <property type="term" value="F:NAD+ kinase activity"/>
    <property type="evidence" value="ECO:0007669"/>
    <property type="project" value="InterPro"/>
</dbReference>
<dbReference type="EMBL" id="JBGBPQ010000002">
    <property type="protein sequence ID" value="KAL1528941.1"/>
    <property type="molecule type" value="Genomic_DNA"/>
</dbReference>
<comment type="similarity">
    <text evidence="1">Belongs to the NAD kinase family.</text>
</comment>
<dbReference type="Gene3D" id="3.40.50.10330">
    <property type="entry name" value="Probable inorganic polyphosphate/atp-NAD kinase, domain 1"/>
    <property type="match status" value="1"/>
</dbReference>
<feature type="coiled-coil region" evidence="8">
    <location>
        <begin position="78"/>
        <end position="105"/>
    </location>
</feature>
<dbReference type="SUPFAM" id="SSF111331">
    <property type="entry name" value="NAD kinase/diacylglycerol kinase-like"/>
    <property type="match status" value="1"/>
</dbReference>
<keyword evidence="10" id="KW-1185">Reference proteome</keyword>
<organism evidence="9 10">
    <name type="scientific">Prymnesium parvum</name>
    <name type="common">Toxic golden alga</name>
    <dbReference type="NCBI Taxonomy" id="97485"/>
    <lineage>
        <taxon>Eukaryota</taxon>
        <taxon>Haptista</taxon>
        <taxon>Haptophyta</taxon>
        <taxon>Prymnesiophyceae</taxon>
        <taxon>Prymnesiales</taxon>
        <taxon>Prymnesiaceae</taxon>
        <taxon>Prymnesium</taxon>
    </lineage>
</organism>
<keyword evidence="5" id="KW-0067">ATP-binding</keyword>
<accession>A0AB34K7G9</accession>
<dbReference type="InterPro" id="IPR002504">
    <property type="entry name" value="NADK"/>
</dbReference>
<dbReference type="Proteomes" id="UP001515480">
    <property type="component" value="Unassembled WGS sequence"/>
</dbReference>
<dbReference type="FunFam" id="2.60.200.30:FF:000009">
    <property type="entry name" value="Poly(P)/ATP NAD kinase"/>
    <property type="match status" value="1"/>
</dbReference>
<evidence type="ECO:0000256" key="6">
    <source>
        <dbReference type="ARBA" id="ARBA00022857"/>
    </source>
</evidence>
<dbReference type="PANTHER" id="PTHR20275:SF0">
    <property type="entry name" value="NAD KINASE"/>
    <property type="match status" value="1"/>
</dbReference>
<evidence type="ECO:0000313" key="10">
    <source>
        <dbReference type="Proteomes" id="UP001515480"/>
    </source>
</evidence>
<evidence type="ECO:0000256" key="2">
    <source>
        <dbReference type="ARBA" id="ARBA00022679"/>
    </source>
</evidence>
<dbReference type="InterPro" id="IPR017438">
    <property type="entry name" value="ATP-NAD_kinase_N"/>
</dbReference>
<dbReference type="HAMAP" id="MF_00361">
    <property type="entry name" value="NAD_kinase"/>
    <property type="match status" value="1"/>
</dbReference>